<evidence type="ECO:0000256" key="7">
    <source>
        <dbReference type="SAM" id="Phobius"/>
    </source>
</evidence>
<feature type="transmembrane region" description="Helical" evidence="7">
    <location>
        <begin position="314"/>
        <end position="338"/>
    </location>
</feature>
<keyword evidence="8" id="KW-0732">Signal</keyword>
<feature type="signal peptide" evidence="8">
    <location>
        <begin position="1"/>
        <end position="18"/>
    </location>
</feature>
<feature type="domain" description="Anoctamin transmembrane" evidence="9">
    <location>
        <begin position="303"/>
        <end position="749"/>
    </location>
</feature>
<evidence type="ECO:0000256" key="8">
    <source>
        <dbReference type="SAM" id="SignalP"/>
    </source>
</evidence>
<keyword evidence="6" id="KW-0325">Glycoprotein</keyword>
<feature type="transmembrane region" description="Helical" evidence="7">
    <location>
        <begin position="461"/>
        <end position="481"/>
    </location>
</feature>
<evidence type="ECO:0000256" key="1">
    <source>
        <dbReference type="ARBA" id="ARBA00004651"/>
    </source>
</evidence>
<feature type="domain" description="Anoctamin dimerisation" evidence="10">
    <location>
        <begin position="99"/>
        <end position="279"/>
    </location>
</feature>
<dbReference type="InterPro" id="IPR049452">
    <property type="entry name" value="Anoctamin_TM"/>
</dbReference>
<feature type="transmembrane region" description="Helical" evidence="7">
    <location>
        <begin position="626"/>
        <end position="645"/>
    </location>
</feature>
<dbReference type="InterPro" id="IPR032394">
    <property type="entry name" value="Anoct_dimer"/>
</dbReference>
<evidence type="ECO:0000256" key="4">
    <source>
        <dbReference type="ARBA" id="ARBA00022989"/>
    </source>
</evidence>
<dbReference type="GO" id="GO:0005254">
    <property type="term" value="F:chloride channel activity"/>
    <property type="evidence" value="ECO:0007669"/>
    <property type="project" value="TreeGrafter"/>
</dbReference>
<feature type="transmembrane region" description="Helical" evidence="7">
    <location>
        <begin position="42"/>
        <end position="60"/>
    </location>
</feature>
<evidence type="ECO:0000256" key="2">
    <source>
        <dbReference type="ARBA" id="ARBA00022475"/>
    </source>
</evidence>
<dbReference type="Pfam" id="PF04547">
    <property type="entry name" value="Anoctamin"/>
    <property type="match status" value="1"/>
</dbReference>
<protein>
    <recommendedName>
        <fullName evidence="12">Anoctamin dimerisation domain-containing protein</fullName>
    </recommendedName>
</protein>
<keyword evidence="2" id="KW-1003">Cell membrane</keyword>
<dbReference type="GO" id="GO:0046983">
    <property type="term" value="F:protein dimerization activity"/>
    <property type="evidence" value="ECO:0007669"/>
    <property type="project" value="InterPro"/>
</dbReference>
<feature type="transmembrane region" description="Helical" evidence="7">
    <location>
        <begin position="350"/>
        <end position="369"/>
    </location>
</feature>
<dbReference type="PANTHER" id="PTHR12308:SF73">
    <property type="entry name" value="ANOCTAMIN"/>
    <property type="match status" value="1"/>
</dbReference>
<evidence type="ECO:0000256" key="3">
    <source>
        <dbReference type="ARBA" id="ARBA00022692"/>
    </source>
</evidence>
<proteinExistence type="predicted"/>
<feature type="chain" id="PRO_5030161042" description="Anoctamin dimerisation domain-containing protein" evidence="8">
    <location>
        <begin position="19"/>
        <end position="790"/>
    </location>
</feature>
<evidence type="ECO:0008006" key="12">
    <source>
        <dbReference type="Google" id="ProtNLM"/>
    </source>
</evidence>
<dbReference type="InterPro" id="IPR007632">
    <property type="entry name" value="Anoctamin"/>
</dbReference>
<evidence type="ECO:0000259" key="9">
    <source>
        <dbReference type="Pfam" id="PF04547"/>
    </source>
</evidence>
<keyword evidence="4 7" id="KW-1133">Transmembrane helix</keyword>
<dbReference type="PANTHER" id="PTHR12308">
    <property type="entry name" value="ANOCTAMIN"/>
    <property type="match status" value="1"/>
</dbReference>
<gene>
    <name evidence="11" type="ORF">HAKA00212_LOCUS4662</name>
</gene>
<dbReference type="EMBL" id="HBIU01010824">
    <property type="protein sequence ID" value="CAE0625991.1"/>
    <property type="molecule type" value="Transcribed_RNA"/>
</dbReference>
<evidence type="ECO:0000259" key="10">
    <source>
        <dbReference type="Pfam" id="PF16178"/>
    </source>
</evidence>
<reference evidence="11" key="1">
    <citation type="submission" date="2021-01" db="EMBL/GenBank/DDBJ databases">
        <authorList>
            <person name="Corre E."/>
            <person name="Pelletier E."/>
            <person name="Niang G."/>
            <person name="Scheremetjew M."/>
            <person name="Finn R."/>
            <person name="Kale V."/>
            <person name="Holt S."/>
            <person name="Cochrane G."/>
            <person name="Meng A."/>
            <person name="Brown T."/>
            <person name="Cohen L."/>
        </authorList>
    </citation>
    <scope>NUCLEOTIDE SEQUENCE</scope>
    <source>
        <strain evidence="11">CCMP3107</strain>
    </source>
</reference>
<evidence type="ECO:0000256" key="5">
    <source>
        <dbReference type="ARBA" id="ARBA00023136"/>
    </source>
</evidence>
<keyword evidence="3 7" id="KW-0812">Transmembrane</keyword>
<comment type="subcellular location">
    <subcellularLocation>
        <location evidence="1">Cell membrane</location>
        <topology evidence="1">Multi-pass membrane protein</topology>
    </subcellularLocation>
</comment>
<keyword evidence="5 7" id="KW-0472">Membrane</keyword>
<name>A0A6V2ZSX1_HETAK</name>
<feature type="transmembrane region" description="Helical" evidence="7">
    <location>
        <begin position="427"/>
        <end position="449"/>
    </location>
</feature>
<dbReference type="Pfam" id="PF16178">
    <property type="entry name" value="Anoct_dimer"/>
    <property type="match status" value="1"/>
</dbReference>
<sequence>MGWILNITMLVLVNLAWANSETSSTVSPTVTATVVYSQYEEIFIILGLGGGLGILLMLLLQMAAKQTQDITDKLTEQHRKRNEKNVVDEFQETNGYSWDWVMVFKVFDEDDKFPEGQKTMKEIVTALHSAGLETQLFFSVQRDKVYCKIRVPLERLKGYADKVDYKLLMDPDELKQYCERGTAKWNPIKIVDESDELLPAYECIYMEYRKTQEGDTKNISMLYKKYSNRTNFKGIDRLKLIYGIMTAKNDPEFMGANLNITEMKDKKGIEDLFPLHDYDELVGLEKRWLKLMQWPWQQPTDDIKDYFGEKIGLYYVWLGHYTTWLMPPMLTGLGFWFAIATQGGDPNTVYLIPFSALIALWATFFLEYWKRKESETAMFWGTRGFEEQEQDRPQFFGDKKNSEITGQPETVFNPNEKMKRNLISQTFISFMILMVLTAVVSITVMKVIFNTVPSVTNTLDITLIGINIPFYSILPSVANALQIQIMNFLYGGVAQRLNEYENHRTDTEFEDSLIGKTFVFQFINSYAALFYLAFIEYYVLGGSCTGGDCINQVRNTLSTIFLIRLTSGNISEVLIPYLKFRAIKEDEAEGADPDRTLSVSEEQFLGDEYHVMLGPFDDYSEMIIQYGYSTLFIAAFPLAMMMSFINNYVEMRVDGWNLCHQCRRPEPRGQEDIGTWYSILEIMSAAAVVTNASIVCFTSTVFSEGALASGSSLKIWIFVMMEHALFGVKFVLASVVEDTPEFAEVQLARVEFLEGKVINDIADEDDDDDGGLGDNDNGFSLLVHDEDPTC</sequence>
<dbReference type="GO" id="GO:0005886">
    <property type="term" value="C:plasma membrane"/>
    <property type="evidence" value="ECO:0007669"/>
    <property type="project" value="UniProtKB-SubCell"/>
</dbReference>
<accession>A0A6V2ZSX1</accession>
<evidence type="ECO:0000313" key="11">
    <source>
        <dbReference type="EMBL" id="CAE0625991.1"/>
    </source>
</evidence>
<evidence type="ECO:0000256" key="6">
    <source>
        <dbReference type="ARBA" id="ARBA00023180"/>
    </source>
</evidence>
<dbReference type="AlphaFoldDB" id="A0A6V2ZSX1"/>
<organism evidence="11">
    <name type="scientific">Heterosigma akashiwo</name>
    <name type="common">Chromophytic alga</name>
    <name type="synonym">Heterosigma carterae</name>
    <dbReference type="NCBI Taxonomy" id="2829"/>
    <lineage>
        <taxon>Eukaryota</taxon>
        <taxon>Sar</taxon>
        <taxon>Stramenopiles</taxon>
        <taxon>Ochrophyta</taxon>
        <taxon>Raphidophyceae</taxon>
        <taxon>Chattonellales</taxon>
        <taxon>Chattonellaceae</taxon>
        <taxon>Heterosigma</taxon>
    </lineage>
</organism>